<reference evidence="3 4" key="1">
    <citation type="submission" date="2017-06" db="EMBL/GenBank/DDBJ databases">
        <title>Streptomyces albireticuli Genome sequencing and assembly.</title>
        <authorList>
            <person name="Wang Y."/>
            <person name="Du B."/>
            <person name="Ding Y."/>
            <person name="Liu H."/>
            <person name="Hou Q."/>
            <person name="Liu K."/>
            <person name="Yao L."/>
            <person name="Wang C."/>
        </authorList>
    </citation>
    <scope>NUCLEOTIDE SEQUENCE [LARGE SCALE GENOMIC DNA]</scope>
    <source>
        <strain evidence="3 4">MDJK11</strain>
    </source>
</reference>
<dbReference type="RefSeq" id="WP_087926977.1">
    <property type="nucleotide sequence ID" value="NZ_CP021744.1"/>
</dbReference>
<proteinExistence type="predicted"/>
<dbReference type="PROSITE" id="PS50887">
    <property type="entry name" value="GGDEF"/>
    <property type="match status" value="1"/>
</dbReference>
<organism evidence="3 4">
    <name type="scientific">Streptomyces albireticuli</name>
    <dbReference type="NCBI Taxonomy" id="1940"/>
    <lineage>
        <taxon>Bacteria</taxon>
        <taxon>Bacillati</taxon>
        <taxon>Actinomycetota</taxon>
        <taxon>Actinomycetes</taxon>
        <taxon>Kitasatosporales</taxon>
        <taxon>Streptomycetaceae</taxon>
        <taxon>Streptomyces</taxon>
    </lineage>
</organism>
<dbReference type="InterPro" id="IPR052155">
    <property type="entry name" value="Biofilm_reg_signaling"/>
</dbReference>
<dbReference type="KEGG" id="salj:SMD11_3090"/>
<dbReference type="InterPro" id="IPR000160">
    <property type="entry name" value="GGDEF_dom"/>
</dbReference>
<dbReference type="PANTHER" id="PTHR44757">
    <property type="entry name" value="DIGUANYLATE CYCLASE DGCP"/>
    <property type="match status" value="1"/>
</dbReference>
<protein>
    <recommendedName>
        <fullName evidence="2">GGDEF domain-containing protein</fullName>
    </recommendedName>
</protein>
<evidence type="ECO:0000256" key="1">
    <source>
        <dbReference type="SAM" id="MobiDB-lite"/>
    </source>
</evidence>
<accession>A0A1Z2L378</accession>
<dbReference type="NCBIfam" id="TIGR00254">
    <property type="entry name" value="GGDEF"/>
    <property type="match status" value="1"/>
</dbReference>
<dbReference type="OrthoDB" id="23692at2"/>
<feature type="compositionally biased region" description="Low complexity" evidence="1">
    <location>
        <begin position="195"/>
        <end position="215"/>
    </location>
</feature>
<dbReference type="PANTHER" id="PTHR44757:SF2">
    <property type="entry name" value="BIOFILM ARCHITECTURE MAINTENANCE PROTEIN MBAA"/>
    <property type="match status" value="1"/>
</dbReference>
<dbReference type="AlphaFoldDB" id="A0A1Z2L378"/>
<dbReference type="Proteomes" id="UP000195755">
    <property type="component" value="Chromosome"/>
</dbReference>
<dbReference type="InterPro" id="IPR043128">
    <property type="entry name" value="Rev_trsase/Diguanyl_cyclase"/>
</dbReference>
<evidence type="ECO:0000313" key="4">
    <source>
        <dbReference type="Proteomes" id="UP000195755"/>
    </source>
</evidence>
<gene>
    <name evidence="3" type="ORF">SMD11_3090</name>
</gene>
<dbReference type="SUPFAM" id="SSF55073">
    <property type="entry name" value="Nucleotide cyclase"/>
    <property type="match status" value="1"/>
</dbReference>
<sequence>MDTVLSLSATAGPLLAGWSLHACLLRRRARRARFDPLTALPGRDLFTHCARRDLRARGAVVVMVDLDGFKDVNDTRGHAAGDAVLASTGARLQKWADWHAGTAGRLGGDEFAATALIPDPRNLAPELEALHAALRRPVPFRGYELLVSASIGAYATPFGPPDLGVALRRADEAMYAAKRFGGGWEVAYGPVPEITTTNGRRAGRPGTAPRTGGPR</sequence>
<dbReference type="SMART" id="SM00267">
    <property type="entry name" value="GGDEF"/>
    <property type="match status" value="1"/>
</dbReference>
<dbReference type="Pfam" id="PF00990">
    <property type="entry name" value="GGDEF"/>
    <property type="match status" value="1"/>
</dbReference>
<dbReference type="CDD" id="cd01949">
    <property type="entry name" value="GGDEF"/>
    <property type="match status" value="1"/>
</dbReference>
<name>A0A1Z2L378_9ACTN</name>
<dbReference type="Gene3D" id="3.30.70.270">
    <property type="match status" value="1"/>
</dbReference>
<dbReference type="InterPro" id="IPR029787">
    <property type="entry name" value="Nucleotide_cyclase"/>
</dbReference>
<dbReference type="EMBL" id="CP021744">
    <property type="protein sequence ID" value="ARZ68734.1"/>
    <property type="molecule type" value="Genomic_DNA"/>
</dbReference>
<evidence type="ECO:0000313" key="3">
    <source>
        <dbReference type="EMBL" id="ARZ68734.1"/>
    </source>
</evidence>
<evidence type="ECO:0000259" key="2">
    <source>
        <dbReference type="PROSITE" id="PS50887"/>
    </source>
</evidence>
<feature type="region of interest" description="Disordered" evidence="1">
    <location>
        <begin position="194"/>
        <end position="215"/>
    </location>
</feature>
<feature type="domain" description="GGDEF" evidence="2">
    <location>
        <begin position="57"/>
        <end position="190"/>
    </location>
</feature>